<dbReference type="Proteomes" id="UP000689967">
    <property type="component" value="Unassembled WGS sequence"/>
</dbReference>
<evidence type="ECO:0000313" key="1">
    <source>
        <dbReference type="EMBL" id="MBU8545834.1"/>
    </source>
</evidence>
<dbReference type="EMBL" id="JAERQM010000006">
    <property type="protein sequence ID" value="MBU8545834.1"/>
    <property type="molecule type" value="Genomic_DNA"/>
</dbReference>
<keyword evidence="2" id="KW-1185">Reference proteome</keyword>
<gene>
    <name evidence="1" type="ORF">JJQ90_19075</name>
</gene>
<organism evidence="1 2">
    <name type="scientific">Falsiroseomonas oleicola</name>
    <dbReference type="NCBI Taxonomy" id="2801474"/>
    <lineage>
        <taxon>Bacteria</taxon>
        <taxon>Pseudomonadati</taxon>
        <taxon>Pseudomonadota</taxon>
        <taxon>Alphaproteobacteria</taxon>
        <taxon>Acetobacterales</taxon>
        <taxon>Roseomonadaceae</taxon>
        <taxon>Falsiroseomonas</taxon>
    </lineage>
</organism>
<reference evidence="1 2" key="1">
    <citation type="submission" date="2021-01" db="EMBL/GenBank/DDBJ databases">
        <title>Roseomonas sp. nov, a bacterium isolated from an oil production mixture in Yumen Oilfield.</title>
        <authorList>
            <person name="Wu D."/>
        </authorList>
    </citation>
    <scope>NUCLEOTIDE SEQUENCE [LARGE SCALE GENOMIC DNA]</scope>
    <source>
        <strain evidence="1 2">ROY-5-3</strain>
    </source>
</reference>
<evidence type="ECO:0000313" key="2">
    <source>
        <dbReference type="Proteomes" id="UP000689967"/>
    </source>
</evidence>
<comment type="caution">
    <text evidence="1">The sequence shown here is derived from an EMBL/GenBank/DDBJ whole genome shotgun (WGS) entry which is preliminary data.</text>
</comment>
<proteinExistence type="predicted"/>
<sequence>MRRILAILRHSLVLERAARGRPRPNAEERAFLPAVLEITETPPSPTARILTWAQVGFFVIGLV</sequence>
<name>A0ABS6HBN9_9PROT</name>
<accession>A0ABS6HBN9</accession>
<protein>
    <submittedName>
        <fullName evidence="1">Uncharacterized protein</fullName>
    </submittedName>
</protein>
<dbReference type="RefSeq" id="WP_216877857.1">
    <property type="nucleotide sequence ID" value="NZ_JAERQM010000006.1"/>
</dbReference>